<dbReference type="AlphaFoldDB" id="A0A9W7FGP0"/>
<reference evidence="7" key="1">
    <citation type="journal article" date="2023" name="Commun. Biol.">
        <title>Genome analysis of Parmales, the sister group of diatoms, reveals the evolutionary specialization of diatoms from phago-mixotrophs to photoautotrophs.</title>
        <authorList>
            <person name="Ban H."/>
            <person name="Sato S."/>
            <person name="Yoshikawa S."/>
            <person name="Yamada K."/>
            <person name="Nakamura Y."/>
            <person name="Ichinomiya M."/>
            <person name="Sato N."/>
            <person name="Blanc-Mathieu R."/>
            <person name="Endo H."/>
            <person name="Kuwata A."/>
            <person name="Ogata H."/>
        </authorList>
    </citation>
    <scope>NUCLEOTIDE SEQUENCE [LARGE SCALE GENOMIC DNA]</scope>
    <source>
        <strain evidence="7">NIES 3700</strain>
    </source>
</reference>
<evidence type="ECO:0000256" key="4">
    <source>
        <dbReference type="PROSITE-ProRule" id="PRU00134"/>
    </source>
</evidence>
<name>A0A9W7FGP0_9STRA</name>
<dbReference type="Pfam" id="PF01753">
    <property type="entry name" value="zf-MYND"/>
    <property type="match status" value="1"/>
</dbReference>
<evidence type="ECO:0000256" key="2">
    <source>
        <dbReference type="ARBA" id="ARBA00022771"/>
    </source>
</evidence>
<dbReference type="PROSITE" id="PS01360">
    <property type="entry name" value="ZF_MYND_1"/>
    <property type="match status" value="1"/>
</dbReference>
<keyword evidence="3" id="KW-0862">Zinc</keyword>
<gene>
    <name evidence="6" type="ORF">TrLO_g5506</name>
</gene>
<organism evidence="6 7">
    <name type="scientific">Triparma laevis f. longispina</name>
    <dbReference type="NCBI Taxonomy" id="1714387"/>
    <lineage>
        <taxon>Eukaryota</taxon>
        <taxon>Sar</taxon>
        <taxon>Stramenopiles</taxon>
        <taxon>Ochrophyta</taxon>
        <taxon>Bolidophyceae</taxon>
        <taxon>Parmales</taxon>
        <taxon>Triparmaceae</taxon>
        <taxon>Triparma</taxon>
    </lineage>
</organism>
<keyword evidence="2 4" id="KW-0863">Zinc-finger</keyword>
<feature type="domain" description="MYND-type" evidence="5">
    <location>
        <begin position="84"/>
        <end position="122"/>
    </location>
</feature>
<proteinExistence type="predicted"/>
<dbReference type="Proteomes" id="UP001165122">
    <property type="component" value="Unassembled WGS sequence"/>
</dbReference>
<evidence type="ECO:0000256" key="3">
    <source>
        <dbReference type="ARBA" id="ARBA00022833"/>
    </source>
</evidence>
<evidence type="ECO:0000313" key="6">
    <source>
        <dbReference type="EMBL" id="GMI11723.1"/>
    </source>
</evidence>
<evidence type="ECO:0000313" key="7">
    <source>
        <dbReference type="Proteomes" id="UP001165122"/>
    </source>
</evidence>
<comment type="caution">
    <text evidence="6">The sequence shown here is derived from an EMBL/GenBank/DDBJ whole genome shotgun (WGS) entry which is preliminary data.</text>
</comment>
<protein>
    <recommendedName>
        <fullName evidence="5">MYND-type domain-containing protein</fullName>
    </recommendedName>
</protein>
<dbReference type="InterPro" id="IPR002893">
    <property type="entry name" value="Znf_MYND"/>
</dbReference>
<dbReference type="Gene3D" id="6.10.140.2220">
    <property type="match status" value="1"/>
</dbReference>
<keyword evidence="7" id="KW-1185">Reference proteome</keyword>
<sequence length="154" mass="16905">MESPNKFALHSAISSNDLPLITSIIQSDPTSVNLIDDKVTIVQNALDNVNHRQFITTGAAEGQKRCLKSKKILERYLAQTPYGCNACGAGPQVLSLCNGCKIRGYCNRECQLKDWKTHKKVCGKEEIVWNVLTAEETVVGSGKKKGKGKKGKKK</sequence>
<dbReference type="GO" id="GO:0008270">
    <property type="term" value="F:zinc ion binding"/>
    <property type="evidence" value="ECO:0007669"/>
    <property type="project" value="UniProtKB-KW"/>
</dbReference>
<evidence type="ECO:0000259" key="5">
    <source>
        <dbReference type="PROSITE" id="PS50865"/>
    </source>
</evidence>
<accession>A0A9W7FGP0</accession>
<dbReference type="PROSITE" id="PS50865">
    <property type="entry name" value="ZF_MYND_2"/>
    <property type="match status" value="1"/>
</dbReference>
<evidence type="ECO:0000256" key="1">
    <source>
        <dbReference type="ARBA" id="ARBA00022723"/>
    </source>
</evidence>
<keyword evidence="1" id="KW-0479">Metal-binding</keyword>
<dbReference type="OrthoDB" id="207117at2759"/>
<dbReference type="SUPFAM" id="SSF144232">
    <property type="entry name" value="HIT/MYND zinc finger-like"/>
    <property type="match status" value="1"/>
</dbReference>
<dbReference type="EMBL" id="BRXW01000166">
    <property type="protein sequence ID" value="GMI11723.1"/>
    <property type="molecule type" value="Genomic_DNA"/>
</dbReference>